<evidence type="ECO:0000313" key="3">
    <source>
        <dbReference type="EMBL" id="ROV99825.1"/>
    </source>
</evidence>
<dbReference type="AlphaFoldDB" id="A0A423W950"/>
<dbReference type="InterPro" id="IPR036770">
    <property type="entry name" value="Ankyrin_rpt-contain_sf"/>
</dbReference>
<dbReference type="SUPFAM" id="SSF48403">
    <property type="entry name" value="Ankyrin repeat"/>
    <property type="match status" value="1"/>
</dbReference>
<comment type="caution">
    <text evidence="3">The sequence shown here is derived from an EMBL/GenBank/DDBJ whole genome shotgun (WGS) entry which is preliminary data.</text>
</comment>
<dbReference type="InterPro" id="IPR002110">
    <property type="entry name" value="Ankyrin_rpt"/>
</dbReference>
<dbReference type="Gene3D" id="1.25.40.20">
    <property type="entry name" value="Ankyrin repeat-containing domain"/>
    <property type="match status" value="1"/>
</dbReference>
<organism evidence="3 4">
    <name type="scientific">Cytospora chrysosperma</name>
    <name type="common">Cytospora canker fungus</name>
    <name type="synonym">Sphaeria chrysosperma</name>
    <dbReference type="NCBI Taxonomy" id="252740"/>
    <lineage>
        <taxon>Eukaryota</taxon>
        <taxon>Fungi</taxon>
        <taxon>Dikarya</taxon>
        <taxon>Ascomycota</taxon>
        <taxon>Pezizomycotina</taxon>
        <taxon>Sordariomycetes</taxon>
        <taxon>Sordariomycetidae</taxon>
        <taxon>Diaporthales</taxon>
        <taxon>Cytosporaceae</taxon>
        <taxon>Cytospora</taxon>
    </lineage>
</organism>
<accession>A0A423W950</accession>
<proteinExistence type="predicted"/>
<sequence>MAGPPHTMPTSPYHEFQGPDPNVPNWYPYELTEAFTDDNGVVFYESPEHLLLLRIIKLDDVVTLRRYQAANPDPKFLLYEGHYLDDQFGAAVGYGSRDCLAVLLECWQSVGGFQQTVFTSPNARCGTLLHLACAGAQVETVMLLLSEPWRADFGDVRAVDSYMHLGTPLLQAAGSWPSSSNRKIHRAGLSDSLQEKLARCEETIRILLERGASASDTKFLGDAIEYTVLSEAVRGASPALIERLIEEGADVNVTVMDALGDYGGDSNKCGINLAHIASKHANLGALQVIIDKGDNLVRQLDDYGRLCLHYAVMGDHQGGNCMVQREDLIRRVTDIIKFLFTSDSLKEGSSVNKQDCYKNTALHYAMRRREDLPNGDIGFAIARILCEHGADASIRGWNGWTPLHSLCVSLMESEPVETALIDLLLAHGAGVSEVDMFGCTALHYTALQLLQVGAAQHLLSRGADVRAVNAKGDTPLHKAARGEIHMNTLESVAVDLSLKAADKARVQVVMLQALTQGLLPEEISSLLDQANKEGKTPRQLCEETLEKWRQMDERFAPSPPGE</sequence>
<gene>
    <name evidence="3" type="ORF">VSDG_02975</name>
</gene>
<dbReference type="SMART" id="SM00248">
    <property type="entry name" value="ANK"/>
    <property type="match status" value="8"/>
</dbReference>
<dbReference type="PANTHER" id="PTHR24189">
    <property type="entry name" value="MYOTROPHIN"/>
    <property type="match status" value="1"/>
</dbReference>
<keyword evidence="4" id="KW-1185">Reference proteome</keyword>
<evidence type="ECO:0000313" key="4">
    <source>
        <dbReference type="Proteomes" id="UP000284375"/>
    </source>
</evidence>
<dbReference type="EMBL" id="LJZO01000010">
    <property type="protein sequence ID" value="ROV99825.1"/>
    <property type="molecule type" value="Genomic_DNA"/>
</dbReference>
<dbReference type="PANTHER" id="PTHR24189:SF50">
    <property type="entry name" value="ANKYRIN REPEAT AND SOCS BOX PROTEIN 2"/>
    <property type="match status" value="1"/>
</dbReference>
<evidence type="ECO:0000256" key="1">
    <source>
        <dbReference type="ARBA" id="ARBA00022737"/>
    </source>
</evidence>
<keyword evidence="2" id="KW-0040">ANK repeat</keyword>
<protein>
    <submittedName>
        <fullName evidence="3">Uncharacterized protein</fullName>
    </submittedName>
</protein>
<evidence type="ECO:0000256" key="2">
    <source>
        <dbReference type="ARBA" id="ARBA00023043"/>
    </source>
</evidence>
<dbReference type="Pfam" id="PF00023">
    <property type="entry name" value="Ank"/>
    <property type="match status" value="1"/>
</dbReference>
<dbReference type="Proteomes" id="UP000284375">
    <property type="component" value="Unassembled WGS sequence"/>
</dbReference>
<name>A0A423W950_CYTCH</name>
<reference evidence="3 4" key="1">
    <citation type="submission" date="2015-09" db="EMBL/GenBank/DDBJ databases">
        <title>Host preference determinants of Valsa canker pathogens revealed by comparative genomics.</title>
        <authorList>
            <person name="Yin Z."/>
            <person name="Huang L."/>
        </authorList>
    </citation>
    <scope>NUCLEOTIDE SEQUENCE [LARGE SCALE GENOMIC DNA]</scope>
    <source>
        <strain evidence="3 4">YSFL</strain>
    </source>
</reference>
<keyword evidence="1" id="KW-0677">Repeat</keyword>
<dbReference type="InterPro" id="IPR050745">
    <property type="entry name" value="Multifunctional_regulatory"/>
</dbReference>
<dbReference type="STRING" id="252740.A0A423W950"/>
<dbReference type="OrthoDB" id="823504at2759"/>